<dbReference type="InterPro" id="IPR045518">
    <property type="entry name" value="2EXR"/>
</dbReference>
<gene>
    <name evidence="3" type="ORF">L207DRAFT_584491</name>
</gene>
<evidence type="ECO:0000256" key="1">
    <source>
        <dbReference type="SAM" id="MobiDB-lite"/>
    </source>
</evidence>
<feature type="compositionally biased region" description="Polar residues" evidence="1">
    <location>
        <begin position="99"/>
        <end position="111"/>
    </location>
</feature>
<dbReference type="Proteomes" id="UP000235786">
    <property type="component" value="Unassembled WGS sequence"/>
</dbReference>
<protein>
    <recommendedName>
        <fullName evidence="2">2EXR domain-containing protein</fullName>
    </recommendedName>
</protein>
<accession>A0A2J6RKR2</accession>
<dbReference type="Pfam" id="PF20150">
    <property type="entry name" value="2EXR"/>
    <property type="match status" value="1"/>
</dbReference>
<dbReference type="AlphaFoldDB" id="A0A2J6RKR2"/>
<feature type="region of interest" description="Disordered" evidence="1">
    <location>
        <begin position="93"/>
        <end position="127"/>
    </location>
</feature>
<organism evidence="3 4">
    <name type="scientific">Hyaloscypha variabilis (strain UAMH 11265 / GT02V1 / F)</name>
    <name type="common">Meliniomyces variabilis</name>
    <dbReference type="NCBI Taxonomy" id="1149755"/>
    <lineage>
        <taxon>Eukaryota</taxon>
        <taxon>Fungi</taxon>
        <taxon>Dikarya</taxon>
        <taxon>Ascomycota</taxon>
        <taxon>Pezizomycotina</taxon>
        <taxon>Leotiomycetes</taxon>
        <taxon>Helotiales</taxon>
        <taxon>Hyaloscyphaceae</taxon>
        <taxon>Hyaloscypha</taxon>
        <taxon>Hyaloscypha variabilis</taxon>
    </lineage>
</organism>
<proteinExistence type="predicted"/>
<name>A0A2J6RKR2_HYAVF</name>
<evidence type="ECO:0000259" key="2">
    <source>
        <dbReference type="Pfam" id="PF20150"/>
    </source>
</evidence>
<dbReference type="EMBL" id="KZ613947">
    <property type="protein sequence ID" value="PMD39105.1"/>
    <property type="molecule type" value="Genomic_DNA"/>
</dbReference>
<evidence type="ECO:0000313" key="4">
    <source>
        <dbReference type="Proteomes" id="UP000235786"/>
    </source>
</evidence>
<feature type="domain" description="2EXR" evidence="2">
    <location>
        <begin position="361"/>
        <end position="422"/>
    </location>
</feature>
<evidence type="ECO:0000313" key="3">
    <source>
        <dbReference type="EMBL" id="PMD39105.1"/>
    </source>
</evidence>
<reference evidence="3 4" key="1">
    <citation type="submission" date="2016-04" db="EMBL/GenBank/DDBJ databases">
        <title>A degradative enzymes factory behind the ericoid mycorrhizal symbiosis.</title>
        <authorList>
            <consortium name="DOE Joint Genome Institute"/>
            <person name="Martino E."/>
            <person name="Morin E."/>
            <person name="Grelet G."/>
            <person name="Kuo A."/>
            <person name="Kohler A."/>
            <person name="Daghino S."/>
            <person name="Barry K."/>
            <person name="Choi C."/>
            <person name="Cichocki N."/>
            <person name="Clum A."/>
            <person name="Copeland A."/>
            <person name="Hainaut M."/>
            <person name="Haridas S."/>
            <person name="Labutti K."/>
            <person name="Lindquist E."/>
            <person name="Lipzen A."/>
            <person name="Khouja H.-R."/>
            <person name="Murat C."/>
            <person name="Ohm R."/>
            <person name="Olson A."/>
            <person name="Spatafora J."/>
            <person name="Veneault-Fourrey C."/>
            <person name="Henrissat B."/>
            <person name="Grigoriev I."/>
            <person name="Martin F."/>
            <person name="Perotto S."/>
        </authorList>
    </citation>
    <scope>NUCLEOTIDE SEQUENCE [LARGE SCALE GENOMIC DNA]</scope>
    <source>
        <strain evidence="3 4">F</strain>
    </source>
</reference>
<sequence length="561" mass="62118">MSGSNILERPLAFEDLDIEMEDPSTRTVIALTLDTPSPLSVGSEIYLAATLNPHDSNAFRQAILADSKGFPSTQNLNLTVSLQDIEIQTPVPSNAAHAASSTLLPRNNGPTNGPVPNHVPNSTTNQGPSLADFHNGMRASEANSRRLPTRQYQHGSMMPFDGLQPSFFSQDLVALCNYALKQANYTSQATMQNGDKTAYAVAEEVFNQIFPTGNYQLVVSNTRASYLQTLGQKALQSKAKGCNTFFTTIKTRVSDFEHALRIIPQDHFKQCIQSQVDYEFIALLKDFDVKLTFHTDEKFHHLAQAQAAAQAEAAAQAKALRSRKARGFQYRSRGSQLTSMQVSQIITAVNTPLISTGGPTFECFPKLPPELRQMILRFAREYRVIIFSMSSLPPEVEGPPEARRPYLKKNPPMIFKNADESYTTVYATNKDMVCFIEPVPGLKTRATDADIGVPQHVIAPYIPSLNGTPQGPVRYAQLLTVIALPVHTAYHYYRKMVFICGGNLPGPRTLLADMETRKLDELWPEEKNSVDNVIFGYARAHSKGLIQSLVFEQVVFNGNSN</sequence>
<keyword evidence="4" id="KW-1185">Reference proteome</keyword>